<organism evidence="2 4">
    <name type="scientific">Coprococcus comes</name>
    <dbReference type="NCBI Taxonomy" id="410072"/>
    <lineage>
        <taxon>Bacteria</taxon>
        <taxon>Bacillati</taxon>
        <taxon>Bacillota</taxon>
        <taxon>Clostridia</taxon>
        <taxon>Lachnospirales</taxon>
        <taxon>Lachnospiraceae</taxon>
        <taxon>Coprococcus</taxon>
    </lineage>
</organism>
<dbReference type="RefSeq" id="WP_055158071.1">
    <property type="nucleotide sequence ID" value="NZ_CYXR01000024.1"/>
</dbReference>
<evidence type="ECO:0000313" key="4">
    <source>
        <dbReference type="Proteomes" id="UP000095727"/>
    </source>
</evidence>
<dbReference type="PANTHER" id="PTHR30595">
    <property type="entry name" value="GLPR-RELATED TRANSCRIPTIONAL REPRESSOR"/>
    <property type="match status" value="1"/>
</dbReference>
<dbReference type="Pfam" id="PF13749">
    <property type="entry name" value="HATPase_c_4"/>
    <property type="match status" value="1"/>
</dbReference>
<dbReference type="Proteomes" id="UP000260655">
    <property type="component" value="Unassembled WGS sequence"/>
</dbReference>
<dbReference type="InterPro" id="IPR038475">
    <property type="entry name" value="RecG_C_sf"/>
</dbReference>
<protein>
    <submittedName>
        <fullName evidence="3">AAA family ATPase</fullName>
    </submittedName>
    <submittedName>
        <fullName evidence="2">Divergent AAA domain</fullName>
    </submittedName>
</protein>
<name>A0A173U9G2_9FIRM</name>
<dbReference type="Pfam" id="PF04326">
    <property type="entry name" value="SLFN_AlbA_2"/>
    <property type="match status" value="1"/>
</dbReference>
<gene>
    <name evidence="3" type="ORF">DXD67_11540</name>
    <name evidence="2" type="ORF">ERS852574_02767</name>
</gene>
<reference evidence="2 4" key="1">
    <citation type="submission" date="2015-09" db="EMBL/GenBank/DDBJ databases">
        <authorList>
            <consortium name="Pathogen Informatics"/>
        </authorList>
    </citation>
    <scope>NUCLEOTIDE SEQUENCE [LARGE SCALE GENOMIC DNA]</scope>
    <source>
        <strain evidence="2 4">2789STDY5834962</strain>
    </source>
</reference>
<dbReference type="Gene3D" id="3.30.950.30">
    <property type="entry name" value="Schlafen, AAA domain"/>
    <property type="match status" value="1"/>
</dbReference>
<dbReference type="InterPro" id="IPR038461">
    <property type="entry name" value="Schlafen_AlbA_2_dom_sf"/>
</dbReference>
<dbReference type="Proteomes" id="UP000095727">
    <property type="component" value="Unassembled WGS sequence"/>
</dbReference>
<sequence>MRETRILEFKETITNTFLKTVSAFSNYDGGTILFGVDDDGNVKGLPDVKQACLDIENKINDSISPQPNYTLEIQNNDQMIKLTVTSGFQKPYLYKSKAYKRNDTATIEVDTLEFSRLVLDGKNIRFEELPCKDQDLSFEVLQCKLKESIQIETFNQDTLRTLNLYDNVNGFNNAAGLLADKNHFPGIDIVKFGENISIIQKRTTVENISILDAYEKALAVFRDYYQYEVIQGADRKKMEKIPEAAFREAIANALIHRVWDVDSHIRVSMFDDRVEVVSPGGLPSGITVEEYLSGKLSVLRNRNLANVFYRLGFVEIFGTGITRIKQLYAEGLVKPDFEVSENAIKIVLPLFEKDANLTGDEKVIYKLLSKTMLKPISEIAPYIPFGKSKTTKLLKDMCEKGVIAIEGKGRGTKYIIK</sequence>
<evidence type="ECO:0000259" key="1">
    <source>
        <dbReference type="Pfam" id="PF04326"/>
    </source>
</evidence>
<dbReference type="EMBL" id="CYXR01000024">
    <property type="protein sequence ID" value="CUN11110.1"/>
    <property type="molecule type" value="Genomic_DNA"/>
</dbReference>
<dbReference type="EMBL" id="QSOV01000013">
    <property type="protein sequence ID" value="RGJ22022.1"/>
    <property type="molecule type" value="Genomic_DNA"/>
</dbReference>
<reference evidence="3 5" key="2">
    <citation type="submission" date="2018-08" db="EMBL/GenBank/DDBJ databases">
        <title>A genome reference for cultivated species of the human gut microbiota.</title>
        <authorList>
            <person name="Zou Y."/>
            <person name="Xue W."/>
            <person name="Luo G."/>
        </authorList>
    </citation>
    <scope>NUCLEOTIDE SEQUENCE [LARGE SCALE GENOMIC DNA]</scope>
    <source>
        <strain evidence="3 5">TM07-19</strain>
    </source>
</reference>
<dbReference type="PANTHER" id="PTHR30595:SF6">
    <property type="entry name" value="SCHLAFEN ALBA-2 DOMAIN-CONTAINING PROTEIN"/>
    <property type="match status" value="1"/>
</dbReference>
<evidence type="ECO:0000313" key="2">
    <source>
        <dbReference type="EMBL" id="CUN11110.1"/>
    </source>
</evidence>
<feature type="domain" description="Schlafen AlbA-2" evidence="1">
    <location>
        <begin position="3"/>
        <end position="107"/>
    </location>
</feature>
<dbReference type="InterPro" id="IPR007421">
    <property type="entry name" value="Schlafen_AlbA_2_dom"/>
</dbReference>
<proteinExistence type="predicted"/>
<dbReference type="AlphaFoldDB" id="A0A173U9G2"/>
<accession>A0A173U9G2</accession>
<evidence type="ECO:0000313" key="5">
    <source>
        <dbReference type="Proteomes" id="UP000260655"/>
    </source>
</evidence>
<dbReference type="Gene3D" id="3.30.565.60">
    <property type="match status" value="1"/>
</dbReference>
<evidence type="ECO:0000313" key="3">
    <source>
        <dbReference type="EMBL" id="RGJ22022.1"/>
    </source>
</evidence>